<evidence type="ECO:0000256" key="8">
    <source>
        <dbReference type="RuleBase" id="RU363043"/>
    </source>
</evidence>
<dbReference type="CDD" id="cd06261">
    <property type="entry name" value="TM_PBP2"/>
    <property type="match status" value="1"/>
</dbReference>
<name>A0ABX6C284_9CHLR</name>
<dbReference type="Pfam" id="PF00528">
    <property type="entry name" value="BPD_transp_1"/>
    <property type="match status" value="1"/>
</dbReference>
<keyword evidence="11" id="KW-1185">Reference proteome</keyword>
<keyword evidence="3" id="KW-0813">Transport</keyword>
<keyword evidence="7 8" id="KW-0472">Membrane</keyword>
<dbReference type="Gene3D" id="1.10.3720.10">
    <property type="entry name" value="MetI-like"/>
    <property type="match status" value="1"/>
</dbReference>
<keyword evidence="6 8" id="KW-1133">Transmembrane helix</keyword>
<evidence type="ECO:0000256" key="3">
    <source>
        <dbReference type="ARBA" id="ARBA00022448"/>
    </source>
</evidence>
<evidence type="ECO:0000256" key="4">
    <source>
        <dbReference type="ARBA" id="ARBA00022475"/>
    </source>
</evidence>
<comment type="similarity">
    <text evidence="2 8">Belongs to the binding-protein-dependent transport system permease family. CysTW subfamily.</text>
</comment>
<comment type="subcellular location">
    <subcellularLocation>
        <location evidence="1 8">Cell membrane</location>
        <topology evidence="1 8">Multi-pass membrane protein</topology>
    </subcellularLocation>
</comment>
<gene>
    <name evidence="10" type="primary">pstA</name>
    <name evidence="10" type="ORF">Tbon_08810</name>
</gene>
<feature type="transmembrane region" description="Helical" evidence="8">
    <location>
        <begin position="152"/>
        <end position="171"/>
    </location>
</feature>
<evidence type="ECO:0000256" key="1">
    <source>
        <dbReference type="ARBA" id="ARBA00004651"/>
    </source>
</evidence>
<reference evidence="10 11" key="1">
    <citation type="submission" date="2019-10" db="EMBL/GenBank/DDBJ databases">
        <title>Thermopilla bonchosmolovskayae gen. nov., sp. nov., a moderately thermophilic Chloroflexi bacterium from a Chukotka hot spring (Arctic, Russia), representing a novel classis Thermopillaia, which include previously uncultivated lineage OLB14.</title>
        <authorList>
            <person name="Kochetkova T.V."/>
            <person name="Zayulina K.S."/>
            <person name="Zhigarkov V.S."/>
            <person name="Minaev N.V."/>
            <person name="Novikov A."/>
            <person name="Toshchakov S.V."/>
            <person name="Elcheninov A.G."/>
            <person name="Kublanov I.V."/>
        </authorList>
    </citation>
    <scope>NUCLEOTIDE SEQUENCE [LARGE SCALE GENOMIC DNA]</scope>
    <source>
        <strain evidence="10 11">3753O</strain>
    </source>
</reference>
<feature type="transmembrane region" description="Helical" evidence="8">
    <location>
        <begin position="126"/>
        <end position="146"/>
    </location>
</feature>
<evidence type="ECO:0000256" key="5">
    <source>
        <dbReference type="ARBA" id="ARBA00022692"/>
    </source>
</evidence>
<proteinExistence type="inferred from homology"/>
<evidence type="ECO:0000259" key="9">
    <source>
        <dbReference type="PROSITE" id="PS50928"/>
    </source>
</evidence>
<feature type="transmembrane region" description="Helical" evidence="8">
    <location>
        <begin position="79"/>
        <end position="106"/>
    </location>
</feature>
<protein>
    <recommendedName>
        <fullName evidence="8">Phosphate transport system permease protein PstA</fullName>
    </recommendedName>
</protein>
<dbReference type="PANTHER" id="PTHR43470">
    <property type="entry name" value="PHOSPHATE TRANSPORT SYSTEM PERMEASE PROTEIN PSTA-RELATED"/>
    <property type="match status" value="1"/>
</dbReference>
<keyword evidence="4 8" id="KW-1003">Cell membrane</keyword>
<accession>A0ABX6C284</accession>
<dbReference type="PROSITE" id="PS50928">
    <property type="entry name" value="ABC_TM1"/>
    <property type="match status" value="1"/>
</dbReference>
<sequence length="298" mass="32690">MAVTTAEQFPAREQFRPRLGFRKVTGVIFTGIGLVAIAVGLGMLVWLLIDTFVSGLPWLDWQFLTSFDSRFPDRAGAKAAIYGTAYMMFFTIVIALPIGVMSAIYLEEYAREGKLKSFIQINISNLAAVPSIIYGLLGLQVFVRWMELGRSVLAGSLTMALLILPIIVVATQEALRAVPPSIRDASYGVGATRWETIRYHVLPYALPGILTGNILAASRAIGESAPLITIGALTYVPFTPSGPLDRFTVLPIQIFNWVSRPQQDFQGVAAAGIIVLLVVLLLMNSVAIFLRQKLQRRF</sequence>
<evidence type="ECO:0000313" key="11">
    <source>
        <dbReference type="Proteomes" id="UP000326331"/>
    </source>
</evidence>
<feature type="transmembrane region" description="Helical" evidence="8">
    <location>
        <begin position="268"/>
        <end position="290"/>
    </location>
</feature>
<dbReference type="InterPro" id="IPR035906">
    <property type="entry name" value="MetI-like_sf"/>
</dbReference>
<feature type="transmembrane region" description="Helical" evidence="8">
    <location>
        <begin position="24"/>
        <end position="49"/>
    </location>
</feature>
<dbReference type="InterPro" id="IPR000515">
    <property type="entry name" value="MetI-like"/>
</dbReference>
<evidence type="ECO:0000256" key="2">
    <source>
        <dbReference type="ARBA" id="ARBA00007069"/>
    </source>
</evidence>
<evidence type="ECO:0000256" key="7">
    <source>
        <dbReference type="ARBA" id="ARBA00023136"/>
    </source>
</evidence>
<dbReference type="SUPFAM" id="SSF161098">
    <property type="entry name" value="MetI-like"/>
    <property type="match status" value="1"/>
</dbReference>
<organism evidence="10 11">
    <name type="scientific">Tepidiforma bonchosmolovskayae</name>
    <dbReference type="NCBI Taxonomy" id="2601677"/>
    <lineage>
        <taxon>Bacteria</taxon>
        <taxon>Bacillati</taxon>
        <taxon>Chloroflexota</taxon>
        <taxon>Tepidiformia</taxon>
        <taxon>Tepidiformales</taxon>
        <taxon>Tepidiformaceae</taxon>
        <taxon>Tepidiforma</taxon>
    </lineage>
</organism>
<dbReference type="Proteomes" id="UP000326331">
    <property type="component" value="Chromosome"/>
</dbReference>
<keyword evidence="5 8" id="KW-0812">Transmembrane</keyword>
<dbReference type="RefSeq" id="WP_158067358.1">
    <property type="nucleotide sequence ID" value="NZ_CP042829.1"/>
</dbReference>
<evidence type="ECO:0000256" key="6">
    <source>
        <dbReference type="ARBA" id="ARBA00022989"/>
    </source>
</evidence>
<dbReference type="NCBIfam" id="TIGR00974">
    <property type="entry name" value="3a0107s02c"/>
    <property type="match status" value="1"/>
</dbReference>
<feature type="domain" description="ABC transmembrane type-1" evidence="9">
    <location>
        <begin position="81"/>
        <end position="287"/>
    </location>
</feature>
<dbReference type="PANTHER" id="PTHR43470:SF5">
    <property type="entry name" value="PHOSPHATE TRANSPORT SYSTEM PERMEASE PROTEIN PSTA"/>
    <property type="match status" value="1"/>
</dbReference>
<feature type="transmembrane region" description="Helical" evidence="8">
    <location>
        <begin position="201"/>
        <end position="221"/>
    </location>
</feature>
<dbReference type="InterPro" id="IPR005672">
    <property type="entry name" value="Phosphate_PstA"/>
</dbReference>
<evidence type="ECO:0000313" key="10">
    <source>
        <dbReference type="EMBL" id="QFG03395.1"/>
    </source>
</evidence>
<dbReference type="EMBL" id="CP042829">
    <property type="protein sequence ID" value="QFG03395.1"/>
    <property type="molecule type" value="Genomic_DNA"/>
</dbReference>